<dbReference type="GO" id="GO:0008270">
    <property type="term" value="F:zinc ion binding"/>
    <property type="evidence" value="ECO:0007669"/>
    <property type="project" value="UniProtKB-UniRule"/>
</dbReference>
<feature type="binding site" evidence="11">
    <location>
        <position position="129"/>
    </location>
    <ligand>
        <name>Zn(2+)</name>
        <dbReference type="ChEBI" id="CHEBI:29105"/>
        <label>1</label>
    </ligand>
</feature>
<dbReference type="InterPro" id="IPR036869">
    <property type="entry name" value="J_dom_sf"/>
</dbReference>
<dbReference type="GO" id="GO:0005524">
    <property type="term" value="F:ATP binding"/>
    <property type="evidence" value="ECO:0007669"/>
    <property type="project" value="InterPro"/>
</dbReference>
<evidence type="ECO:0000256" key="11">
    <source>
        <dbReference type="HAMAP-Rule" id="MF_01152"/>
    </source>
</evidence>
<proteinExistence type="inferred from homology"/>
<comment type="subunit">
    <text evidence="11">Homodimer.</text>
</comment>
<evidence type="ECO:0000256" key="6">
    <source>
        <dbReference type="ARBA" id="ARBA00022833"/>
    </source>
</evidence>
<dbReference type="RefSeq" id="WP_014628973.1">
    <property type="nucleotide sequence ID" value="NZ_CP014141.1"/>
</dbReference>
<dbReference type="Pfam" id="PF00684">
    <property type="entry name" value="DnaJ_CXXCXGXG"/>
    <property type="match status" value="1"/>
</dbReference>
<dbReference type="PROSITE" id="PS50076">
    <property type="entry name" value="DNAJ_2"/>
    <property type="match status" value="1"/>
</dbReference>
<dbReference type="InterPro" id="IPR036410">
    <property type="entry name" value="HSP_DnaJ_Cys-rich_dom_sf"/>
</dbReference>
<evidence type="ECO:0000256" key="2">
    <source>
        <dbReference type="ARBA" id="ARBA00022705"/>
    </source>
</evidence>
<evidence type="ECO:0000256" key="4">
    <source>
        <dbReference type="ARBA" id="ARBA00022737"/>
    </source>
</evidence>
<keyword evidence="4 11" id="KW-0677">Repeat</keyword>
<evidence type="ECO:0000259" key="13">
    <source>
        <dbReference type="PROSITE" id="PS50076"/>
    </source>
</evidence>
<feature type="binding site" evidence="11">
    <location>
        <position position="171"/>
    </location>
    <ligand>
        <name>Zn(2+)</name>
        <dbReference type="ChEBI" id="CHEBI:29105"/>
        <label>2</label>
    </ligand>
</feature>
<feature type="repeat" description="CXXCXGXG motif" evidence="11">
    <location>
        <begin position="142"/>
        <end position="149"/>
    </location>
</feature>
<comment type="cofactor">
    <cofactor evidence="11">
        <name>Zn(2+)</name>
        <dbReference type="ChEBI" id="CHEBI:29105"/>
    </cofactor>
    <text evidence="11">Binds 2 Zn(2+) ions per monomer.</text>
</comment>
<dbReference type="Gene3D" id="1.10.287.110">
    <property type="entry name" value="DnaJ domain"/>
    <property type="match status" value="1"/>
</dbReference>
<evidence type="ECO:0000256" key="8">
    <source>
        <dbReference type="ARBA" id="ARBA00023186"/>
    </source>
</evidence>
<dbReference type="EMBL" id="CP014141">
    <property type="protein sequence ID" value="AMA76189.1"/>
    <property type="molecule type" value="Genomic_DNA"/>
</dbReference>
<comment type="similarity">
    <text evidence="9 11">Belongs to the DnaJ family.</text>
</comment>
<dbReference type="GO" id="GO:0031072">
    <property type="term" value="F:heat shock protein binding"/>
    <property type="evidence" value="ECO:0007669"/>
    <property type="project" value="InterPro"/>
</dbReference>
<dbReference type="KEGG" id="tpar:AV541_09965"/>
<dbReference type="GO" id="GO:0042026">
    <property type="term" value="P:protein refolding"/>
    <property type="evidence" value="ECO:0007669"/>
    <property type="project" value="TreeGrafter"/>
</dbReference>
<comment type="function">
    <text evidence="11">Participates actively in the response to hyperosmotic and heat shock by preventing the aggregation of stress-denatured proteins and by disaggregating proteins, also in an autonomous, DnaK-independent fashion. Unfolded proteins bind initially to DnaJ; upon interaction with the DnaJ-bound protein, DnaK hydrolyzes its bound ATP, resulting in the formation of a stable complex. GrpE releases ADP from DnaK; ATP binding to DnaK triggers the release of the substrate protein, thus completing the reaction cycle. Several rounds of ATP-dependent interactions between DnaJ, DnaK and GrpE are required for fully efficient folding. Also involved, together with DnaK and GrpE, in the DNA replication of plasmids through activation of initiation proteins.</text>
</comment>
<feature type="binding site" evidence="11">
    <location>
        <position position="185"/>
    </location>
    <ligand>
        <name>Zn(2+)</name>
        <dbReference type="ChEBI" id="CHEBI:29105"/>
        <label>1</label>
    </ligand>
</feature>
<dbReference type="SUPFAM" id="SSF57938">
    <property type="entry name" value="DnaJ/Hsp40 cysteine-rich domain"/>
    <property type="match status" value="1"/>
</dbReference>
<dbReference type="InterPro" id="IPR001623">
    <property type="entry name" value="DnaJ_domain"/>
</dbReference>
<evidence type="ECO:0000256" key="1">
    <source>
        <dbReference type="ARBA" id="ARBA00022490"/>
    </source>
</evidence>
<name>A0A109QK41_9DEIN</name>
<reference evidence="15 16" key="1">
    <citation type="submission" date="2016-01" db="EMBL/GenBank/DDBJ databases">
        <title>Genome sequence of Thermus parvatiensis, a thermophile isolated from a hot water spring.</title>
        <authorList>
            <person name="Tripathi C."/>
            <person name="Lal R."/>
        </authorList>
    </citation>
    <scope>NUCLEOTIDE SEQUENCE [LARGE SCALE GENOMIC DNA]</scope>
    <source>
        <strain evidence="15 16">RL</strain>
    </source>
</reference>
<feature type="binding site" evidence="11">
    <location>
        <position position="132"/>
    </location>
    <ligand>
        <name>Zn(2+)</name>
        <dbReference type="ChEBI" id="CHEBI:29105"/>
        <label>1</label>
    </ligand>
</feature>
<dbReference type="Proteomes" id="UP000061630">
    <property type="component" value="Chromosome"/>
</dbReference>
<dbReference type="PROSITE" id="PS51188">
    <property type="entry name" value="ZF_CR"/>
    <property type="match status" value="1"/>
</dbReference>
<dbReference type="FunFam" id="2.10.230.10:FF:000002">
    <property type="entry name" value="Molecular chaperone DnaJ"/>
    <property type="match status" value="1"/>
</dbReference>
<dbReference type="GO" id="GO:0006260">
    <property type="term" value="P:DNA replication"/>
    <property type="evidence" value="ECO:0007669"/>
    <property type="project" value="UniProtKB-KW"/>
</dbReference>
<feature type="repeat" description="CXXCXGXG motif" evidence="11">
    <location>
        <begin position="168"/>
        <end position="175"/>
    </location>
</feature>
<feature type="zinc finger region" description="CR-type" evidence="12">
    <location>
        <begin position="116"/>
        <end position="194"/>
    </location>
</feature>
<dbReference type="SMART" id="SM00271">
    <property type="entry name" value="DnaJ"/>
    <property type="match status" value="1"/>
</dbReference>
<dbReference type="GO" id="GO:0005737">
    <property type="term" value="C:cytoplasm"/>
    <property type="evidence" value="ECO:0007669"/>
    <property type="project" value="UniProtKB-SubCell"/>
</dbReference>
<keyword evidence="7 11" id="KW-0346">Stress response</keyword>
<dbReference type="InterPro" id="IPR018253">
    <property type="entry name" value="DnaJ_domain_CS"/>
</dbReference>
<dbReference type="AlphaFoldDB" id="A0A109QK41"/>
<dbReference type="PANTHER" id="PTHR43096:SF48">
    <property type="entry name" value="CHAPERONE PROTEIN DNAJ"/>
    <property type="match status" value="1"/>
</dbReference>
<dbReference type="InterPro" id="IPR002939">
    <property type="entry name" value="DnaJ_C"/>
</dbReference>
<evidence type="ECO:0000256" key="7">
    <source>
        <dbReference type="ARBA" id="ARBA00023016"/>
    </source>
</evidence>
<keyword evidence="8 11" id="KW-0143">Chaperone</keyword>
<dbReference type="CDD" id="cd10719">
    <property type="entry name" value="DnaJ_zf"/>
    <property type="match status" value="1"/>
</dbReference>
<dbReference type="CDD" id="cd10747">
    <property type="entry name" value="DnaJ_C"/>
    <property type="match status" value="1"/>
</dbReference>
<evidence type="ECO:0000313" key="16">
    <source>
        <dbReference type="Proteomes" id="UP000061630"/>
    </source>
</evidence>
<feature type="binding site" evidence="11">
    <location>
        <position position="168"/>
    </location>
    <ligand>
        <name>Zn(2+)</name>
        <dbReference type="ChEBI" id="CHEBI:29105"/>
        <label>2</label>
    </ligand>
</feature>
<comment type="domain">
    <text evidence="11">The J domain is necessary and sufficient to stimulate DnaK ATPase activity. Zinc center 1 plays an important role in the autonomous, DnaK-independent chaperone activity of DnaJ. Zinc center 2 is essential for interaction with DnaK and for DnaJ activity.</text>
</comment>
<feature type="binding site" evidence="11">
    <location>
        <position position="182"/>
    </location>
    <ligand>
        <name>Zn(2+)</name>
        <dbReference type="ChEBI" id="CHEBI:29105"/>
        <label>1</label>
    </ligand>
</feature>
<feature type="binding site" evidence="11">
    <location>
        <position position="145"/>
    </location>
    <ligand>
        <name>Zn(2+)</name>
        <dbReference type="ChEBI" id="CHEBI:29105"/>
        <label>2</label>
    </ligand>
</feature>
<dbReference type="InterPro" id="IPR012724">
    <property type="entry name" value="DnaJ"/>
</dbReference>
<evidence type="ECO:0000256" key="3">
    <source>
        <dbReference type="ARBA" id="ARBA00022723"/>
    </source>
</evidence>
<dbReference type="CDD" id="cd06257">
    <property type="entry name" value="DnaJ"/>
    <property type="match status" value="1"/>
</dbReference>
<dbReference type="InterPro" id="IPR008971">
    <property type="entry name" value="HSP40/DnaJ_pept-bd"/>
</dbReference>
<dbReference type="Pfam" id="PF00226">
    <property type="entry name" value="DnaJ"/>
    <property type="match status" value="1"/>
</dbReference>
<organism evidence="15 16">
    <name type="scientific">Thermus parvatiensis</name>
    <dbReference type="NCBI Taxonomy" id="456163"/>
    <lineage>
        <taxon>Bacteria</taxon>
        <taxon>Thermotogati</taxon>
        <taxon>Deinococcota</taxon>
        <taxon>Deinococci</taxon>
        <taxon>Thermales</taxon>
        <taxon>Thermaceae</taxon>
        <taxon>Thermus</taxon>
    </lineage>
</organism>
<dbReference type="Gene3D" id="2.10.230.10">
    <property type="entry name" value="Heat shock protein DnaJ, cysteine-rich domain"/>
    <property type="match status" value="1"/>
</dbReference>
<dbReference type="SUPFAM" id="SSF49493">
    <property type="entry name" value="HSP40/DnaJ peptide-binding domain"/>
    <property type="match status" value="2"/>
</dbReference>
<keyword evidence="3 11" id="KW-0479">Metal-binding</keyword>
<evidence type="ECO:0000256" key="5">
    <source>
        <dbReference type="ARBA" id="ARBA00022771"/>
    </source>
</evidence>
<accession>A0A109QK41</accession>
<protein>
    <recommendedName>
        <fullName evidence="10 11">Chaperone protein DnaJ</fullName>
    </recommendedName>
</protein>
<evidence type="ECO:0000313" key="15">
    <source>
        <dbReference type="EMBL" id="AMA76189.1"/>
    </source>
</evidence>
<comment type="subcellular location">
    <subcellularLocation>
        <location evidence="11">Cytoplasm</location>
    </subcellularLocation>
</comment>
<sequence length="350" mass="38925">MKDYYAILGVSREASQEEIKKAYRRLALKYHPDRNPGDKEAEERFKEINEAYAVLSDPKKRAAYDRGHLEAPEYRPEDLFDLFFQEVFGVRGHRRPPRGEDLEAEVEVELQDLLHGAEKEVRYTRLVPCEACGGEGGRRTPCPTCRGQGVVESYRQSFFGTVVTRTACPHCKGRGYLLAETCPACRGRGRVPREERVRVQVPPGMDEGHLLRVPGYGNLGPGGPGDLYLRIRVRPHPHLERQGPDLVYRLRLGLAQAALGARVEVPGLEGPIPLDIPPGTGHGEVFALEGGGLPLPGGRGRGALRVVVELAVPKKLSPKAQKLLRAYAEEVGEEVAPEGFWERLKGFFRK</sequence>
<feature type="repeat" description="CXXCXGXG motif" evidence="11">
    <location>
        <begin position="182"/>
        <end position="189"/>
    </location>
</feature>
<feature type="domain" description="J" evidence="13">
    <location>
        <begin position="3"/>
        <end position="68"/>
    </location>
</feature>
<keyword evidence="5 11" id="KW-0863">Zinc-finger</keyword>
<gene>
    <name evidence="11" type="primary">dnaJ</name>
    <name evidence="15" type="ORF">AV541_09965</name>
</gene>
<evidence type="ECO:0000256" key="10">
    <source>
        <dbReference type="ARBA" id="ARBA00067609"/>
    </source>
</evidence>
<feature type="binding site" evidence="11">
    <location>
        <position position="142"/>
    </location>
    <ligand>
        <name>Zn(2+)</name>
        <dbReference type="ChEBI" id="CHEBI:29105"/>
        <label>2</label>
    </ligand>
</feature>
<dbReference type="InterPro" id="IPR001305">
    <property type="entry name" value="HSP_DnaJ_Cys-rich_dom"/>
</dbReference>
<feature type="repeat" description="CXXCXGXG motif" evidence="11">
    <location>
        <begin position="129"/>
        <end position="136"/>
    </location>
</feature>
<evidence type="ECO:0000256" key="9">
    <source>
        <dbReference type="ARBA" id="ARBA00061004"/>
    </source>
</evidence>
<dbReference type="Pfam" id="PF01556">
    <property type="entry name" value="DnaJ_C"/>
    <property type="match status" value="1"/>
</dbReference>
<dbReference type="PRINTS" id="PR00625">
    <property type="entry name" value="JDOMAIN"/>
</dbReference>
<dbReference type="GO" id="GO:0051082">
    <property type="term" value="F:unfolded protein binding"/>
    <property type="evidence" value="ECO:0007669"/>
    <property type="project" value="UniProtKB-UniRule"/>
</dbReference>
<feature type="domain" description="CR-type" evidence="14">
    <location>
        <begin position="116"/>
        <end position="194"/>
    </location>
</feature>
<dbReference type="PANTHER" id="PTHR43096">
    <property type="entry name" value="DNAJ HOMOLOG 1, MITOCHONDRIAL-RELATED"/>
    <property type="match status" value="1"/>
</dbReference>
<dbReference type="PROSITE" id="PS00636">
    <property type="entry name" value="DNAJ_1"/>
    <property type="match status" value="1"/>
</dbReference>
<evidence type="ECO:0000256" key="12">
    <source>
        <dbReference type="PROSITE-ProRule" id="PRU00546"/>
    </source>
</evidence>
<dbReference type="HAMAP" id="MF_01152">
    <property type="entry name" value="DnaJ"/>
    <property type="match status" value="1"/>
</dbReference>
<keyword evidence="2 11" id="KW-0235">DNA replication</keyword>
<evidence type="ECO:0000259" key="14">
    <source>
        <dbReference type="PROSITE" id="PS51188"/>
    </source>
</evidence>
<keyword evidence="6 11" id="KW-0862">Zinc</keyword>
<dbReference type="Gene3D" id="2.60.260.20">
    <property type="entry name" value="Urease metallochaperone UreE, N-terminal domain"/>
    <property type="match status" value="2"/>
</dbReference>
<keyword evidence="1 11" id="KW-0963">Cytoplasm</keyword>
<dbReference type="SUPFAM" id="SSF46565">
    <property type="entry name" value="Chaperone J-domain"/>
    <property type="match status" value="1"/>
</dbReference>
<dbReference type="GO" id="GO:0009408">
    <property type="term" value="P:response to heat"/>
    <property type="evidence" value="ECO:0007669"/>
    <property type="project" value="InterPro"/>
</dbReference>